<dbReference type="RefSeq" id="WP_179462282.1">
    <property type="nucleotide sequence ID" value="NZ_JACBZX010000001.1"/>
</dbReference>
<dbReference type="Proteomes" id="UP000592181">
    <property type="component" value="Unassembled WGS sequence"/>
</dbReference>
<evidence type="ECO:0000259" key="2">
    <source>
        <dbReference type="Pfam" id="PF07819"/>
    </source>
</evidence>
<dbReference type="InterPro" id="IPR012908">
    <property type="entry name" value="PGAP1-ab_dom-like"/>
</dbReference>
<evidence type="ECO:0000256" key="1">
    <source>
        <dbReference type="SAM" id="MobiDB-lite"/>
    </source>
</evidence>
<feature type="compositionally biased region" description="Basic and acidic residues" evidence="1">
    <location>
        <begin position="324"/>
        <end position="339"/>
    </location>
</feature>
<gene>
    <name evidence="3" type="ORF">BJY28_001302</name>
</gene>
<evidence type="ECO:0000313" key="3">
    <source>
        <dbReference type="EMBL" id="NYG36833.1"/>
    </source>
</evidence>
<dbReference type="EMBL" id="JACBZX010000001">
    <property type="protein sequence ID" value="NYG36833.1"/>
    <property type="molecule type" value="Genomic_DNA"/>
</dbReference>
<dbReference type="Gene3D" id="3.40.50.1820">
    <property type="entry name" value="alpha/beta hydrolase"/>
    <property type="match status" value="1"/>
</dbReference>
<organism evidence="3 4">
    <name type="scientific">Janibacter alkaliphilus</name>
    <dbReference type="NCBI Taxonomy" id="1069963"/>
    <lineage>
        <taxon>Bacteria</taxon>
        <taxon>Bacillati</taxon>
        <taxon>Actinomycetota</taxon>
        <taxon>Actinomycetes</taxon>
        <taxon>Micrococcales</taxon>
        <taxon>Intrasporangiaceae</taxon>
        <taxon>Janibacter</taxon>
    </lineage>
</organism>
<name>A0A852X7T8_9MICO</name>
<sequence>MQPEERAETGRLVGFGLRGATGVVRDVHGAIADTAFGTVRRYLGPLGRPVVTPVEIAHDTIAGGVYAITGTTLELAGTATGLVAGRAPQAPTDDPRGPGTLADSPRARTLMALLHGFHGDKLAAQGSAVSYPMTLRRSGRDIPVTAEGLATAYPEATGTVVVFVHGFIGTEQMWKRRPDGDDPDATPHSYGRRLEDELDVSSVWVRYNTGLRVSTNGAQLRALLRGLHAAWPVPITRIVLVGHSMGGLVAHSALAQAEADEPWVQATTDTITLGTPHHGTPLERSANAVAGGLATSERTRWAADIIRYRSDGIRDMRHGNLVDADWSGHDPEEPGDRRTGARPHPHVAHLAVVATVARDPDSRRARWFGDLVVGADSARGLGRSEPVHLGGLTHLDLLNHERVYPLIRDRVAHGPG</sequence>
<comment type="caution">
    <text evidence="3">The sequence shown here is derived from an EMBL/GenBank/DDBJ whole genome shotgun (WGS) entry which is preliminary data.</text>
</comment>
<dbReference type="InterPro" id="IPR029058">
    <property type="entry name" value="AB_hydrolase_fold"/>
</dbReference>
<protein>
    <submittedName>
        <fullName evidence="3">Pimeloyl-ACP methyl ester carboxylesterase</fullName>
    </submittedName>
</protein>
<dbReference type="Pfam" id="PF07819">
    <property type="entry name" value="PGAP1"/>
    <property type="match status" value="1"/>
</dbReference>
<dbReference type="SUPFAM" id="SSF53474">
    <property type="entry name" value="alpha/beta-Hydrolases"/>
    <property type="match status" value="1"/>
</dbReference>
<accession>A0A852X7T8</accession>
<dbReference type="AlphaFoldDB" id="A0A852X7T8"/>
<keyword evidence="4" id="KW-1185">Reference proteome</keyword>
<feature type="domain" description="GPI inositol-deacylase PGAP1-like alpha/beta" evidence="2">
    <location>
        <begin position="234"/>
        <end position="284"/>
    </location>
</feature>
<feature type="region of interest" description="Disordered" evidence="1">
    <location>
        <begin position="324"/>
        <end position="343"/>
    </location>
</feature>
<evidence type="ECO:0000313" key="4">
    <source>
        <dbReference type="Proteomes" id="UP000592181"/>
    </source>
</evidence>
<proteinExistence type="predicted"/>
<dbReference type="GO" id="GO:0016788">
    <property type="term" value="F:hydrolase activity, acting on ester bonds"/>
    <property type="evidence" value="ECO:0007669"/>
    <property type="project" value="InterPro"/>
</dbReference>
<reference evidence="3 4" key="1">
    <citation type="submission" date="2020-07" db="EMBL/GenBank/DDBJ databases">
        <title>Sequencing the genomes of 1000 actinobacteria strains.</title>
        <authorList>
            <person name="Klenk H.-P."/>
        </authorList>
    </citation>
    <scope>NUCLEOTIDE SEQUENCE [LARGE SCALE GENOMIC DNA]</scope>
    <source>
        <strain evidence="3 4">DSM 24723</strain>
    </source>
</reference>